<dbReference type="Pfam" id="PF01933">
    <property type="entry name" value="CofD"/>
    <property type="match status" value="1"/>
</dbReference>
<keyword evidence="1 2" id="KW-0963">Cytoplasm</keyword>
<reference evidence="3 4" key="1">
    <citation type="journal article" date="2019" name="Appl. Microbiol. Biotechnol.">
        <title>Uncovering carbohydrate metabolism through a genotype-phenotype association study of 56 lactic acid bacteria genomes.</title>
        <authorList>
            <person name="Buron-Moles G."/>
            <person name="Chailyan A."/>
            <person name="Dolejs I."/>
            <person name="Forster J."/>
            <person name="Miks M.H."/>
        </authorList>
    </citation>
    <scope>NUCLEOTIDE SEQUENCE [LARGE SCALE GENOMIC DNA]</scope>
    <source>
        <strain evidence="3 4">ATCC 700006</strain>
    </source>
</reference>
<dbReference type="PANTHER" id="PTHR30135:SF3">
    <property type="entry name" value="GLUCONEOGENESIS FACTOR-RELATED"/>
    <property type="match status" value="1"/>
</dbReference>
<dbReference type="Gene3D" id="3.40.50.10680">
    <property type="entry name" value="CofD-like domains"/>
    <property type="match status" value="1"/>
</dbReference>
<dbReference type="STRING" id="907931.GCA_000165675_00222"/>
<dbReference type="NCBIfam" id="TIGR01826">
    <property type="entry name" value="CofD_related"/>
    <property type="match status" value="1"/>
</dbReference>
<keyword evidence="4" id="KW-1185">Reference proteome</keyword>
<evidence type="ECO:0000313" key="3">
    <source>
        <dbReference type="EMBL" id="TDG69674.1"/>
    </source>
</evidence>
<dbReference type="InterPro" id="IPR038136">
    <property type="entry name" value="CofD-like_dom_sf"/>
</dbReference>
<dbReference type="Proteomes" id="UP000295681">
    <property type="component" value="Unassembled WGS sequence"/>
</dbReference>
<dbReference type="HAMAP" id="MF_00973">
    <property type="entry name" value="Gluconeogen_factor"/>
    <property type="match status" value="1"/>
</dbReference>
<dbReference type="PANTHER" id="PTHR30135">
    <property type="entry name" value="UNCHARACTERIZED PROTEIN YVCK-RELATED"/>
    <property type="match status" value="1"/>
</dbReference>
<protein>
    <recommendedName>
        <fullName evidence="2">Putative gluconeogenesis factor</fullName>
    </recommendedName>
</protein>
<name>A0A4R5NB28_9LACO</name>
<evidence type="ECO:0000256" key="2">
    <source>
        <dbReference type="HAMAP-Rule" id="MF_00973"/>
    </source>
</evidence>
<comment type="subcellular location">
    <subcellularLocation>
        <location evidence="2">Cytoplasm</location>
    </subcellularLocation>
</comment>
<organism evidence="3 4">
    <name type="scientific">Leuconostoc fallax</name>
    <dbReference type="NCBI Taxonomy" id="1251"/>
    <lineage>
        <taxon>Bacteria</taxon>
        <taxon>Bacillati</taxon>
        <taxon>Bacillota</taxon>
        <taxon>Bacilli</taxon>
        <taxon>Lactobacillales</taxon>
        <taxon>Lactobacillaceae</taxon>
        <taxon>Leuconostoc</taxon>
    </lineage>
</organism>
<dbReference type="GO" id="GO:0043743">
    <property type="term" value="F:LPPG:FO 2-phospho-L-lactate transferase activity"/>
    <property type="evidence" value="ECO:0007669"/>
    <property type="project" value="InterPro"/>
</dbReference>
<dbReference type="InterPro" id="IPR010119">
    <property type="entry name" value="Gluconeogen_factor"/>
</dbReference>
<evidence type="ECO:0000313" key="4">
    <source>
        <dbReference type="Proteomes" id="UP000295681"/>
    </source>
</evidence>
<dbReference type="InterPro" id="IPR002882">
    <property type="entry name" value="CofD"/>
</dbReference>
<sequence>MTKSKPKSKIVIIGGGSGLPVIIKPLVQEDVDLTAVVTVADDGGSSGVLRNYINVVPPGDIRNILVAMATNTEPDILSILQYRFNAQDDFFAKHAVGNLIIAALIEKYDDVFEAVQRMADFLHIKGHVYPVSNEPLVLHAEFKDGQQQAGESEITHAHKTIDHVWVTGDEVGEEPQAAPAVLRAIQDADLIVYGPGSLFTSILPNVVVPEVGEALRTTKAKQVYIANIMTQKGETDAYTDAQHLLALNAHIGEQTVDYVISNATKVPDDFVDFQRWNEISSQVKLDQAAVQVQHAQQIAGDFLDLRDSGAFHDGHKITQELLKILENN</sequence>
<evidence type="ECO:0000256" key="1">
    <source>
        <dbReference type="ARBA" id="ARBA00022490"/>
    </source>
</evidence>
<dbReference type="CDD" id="cd07187">
    <property type="entry name" value="YvcK_like"/>
    <property type="match status" value="1"/>
</dbReference>
<accession>A0A4R5NB28</accession>
<dbReference type="SUPFAM" id="SSF142338">
    <property type="entry name" value="CofD-like"/>
    <property type="match status" value="1"/>
</dbReference>
<proteinExistence type="inferred from homology"/>
<dbReference type="EMBL" id="PUFI01000005">
    <property type="protein sequence ID" value="TDG69674.1"/>
    <property type="molecule type" value="Genomic_DNA"/>
</dbReference>
<gene>
    <name evidence="3" type="ORF">C5L23_001136</name>
</gene>
<comment type="function">
    <text evidence="2">Required for morphogenesis under gluconeogenic growth conditions.</text>
</comment>
<dbReference type="GO" id="GO:0008360">
    <property type="term" value="P:regulation of cell shape"/>
    <property type="evidence" value="ECO:0007669"/>
    <property type="project" value="UniProtKB-UniRule"/>
</dbReference>
<dbReference type="AlphaFoldDB" id="A0A4R5NB28"/>
<comment type="caution">
    <text evidence="3">The sequence shown here is derived from an EMBL/GenBank/DDBJ whole genome shotgun (WGS) entry which is preliminary data.</text>
</comment>
<comment type="similarity">
    <text evidence="2">Belongs to the gluconeogenesis factor family.</text>
</comment>
<dbReference type="GO" id="GO:0005737">
    <property type="term" value="C:cytoplasm"/>
    <property type="evidence" value="ECO:0007669"/>
    <property type="project" value="UniProtKB-SubCell"/>
</dbReference>
<dbReference type="RefSeq" id="WP_010008712.1">
    <property type="nucleotide sequence ID" value="NZ_JAGYGP010000001.1"/>
</dbReference>